<dbReference type="SUPFAM" id="SSF143791">
    <property type="entry name" value="DUSP-like"/>
    <property type="match status" value="1"/>
</dbReference>
<name>A0A820EZZ5_9BILA</name>
<reference evidence="2" key="1">
    <citation type="submission" date="2021-02" db="EMBL/GenBank/DDBJ databases">
        <authorList>
            <person name="Nowell W R."/>
        </authorList>
    </citation>
    <scope>NUCLEOTIDE SEQUENCE</scope>
</reference>
<dbReference type="GO" id="GO:0004843">
    <property type="term" value="F:cysteine-type deubiquitinase activity"/>
    <property type="evidence" value="ECO:0007669"/>
    <property type="project" value="InterPro"/>
</dbReference>
<dbReference type="EMBL" id="CAJOBE010022981">
    <property type="protein sequence ID" value="CAF4253906.1"/>
    <property type="molecule type" value="Genomic_DNA"/>
</dbReference>
<dbReference type="Gene3D" id="3.30.2230.10">
    <property type="entry name" value="DUSP-like"/>
    <property type="match status" value="1"/>
</dbReference>
<comment type="caution">
    <text evidence="2">The sequence shown here is derived from an EMBL/GenBank/DDBJ whole genome shotgun (WGS) entry which is preliminary data.</text>
</comment>
<evidence type="ECO:0000313" key="2">
    <source>
        <dbReference type="EMBL" id="CAF4253906.1"/>
    </source>
</evidence>
<evidence type="ECO:0000313" key="3">
    <source>
        <dbReference type="Proteomes" id="UP000663874"/>
    </source>
</evidence>
<gene>
    <name evidence="2" type="ORF">FNK824_LOCUS38748</name>
</gene>
<evidence type="ECO:0000259" key="1">
    <source>
        <dbReference type="PROSITE" id="PS51283"/>
    </source>
</evidence>
<organism evidence="2 3">
    <name type="scientific">Rotaria sordida</name>
    <dbReference type="NCBI Taxonomy" id="392033"/>
    <lineage>
        <taxon>Eukaryota</taxon>
        <taxon>Metazoa</taxon>
        <taxon>Spiralia</taxon>
        <taxon>Gnathifera</taxon>
        <taxon>Rotifera</taxon>
        <taxon>Eurotatoria</taxon>
        <taxon>Bdelloidea</taxon>
        <taxon>Philodinida</taxon>
        <taxon>Philodinidae</taxon>
        <taxon>Rotaria</taxon>
    </lineage>
</organism>
<proteinExistence type="predicted"/>
<sequence length="114" mass="13271">MSSHSLEKYKKLLAKEPQVNDKYVIIDVKWLEHWKRYVGIEKSDEEQVTEPGPIEFSKLVDPATAKNSNEIQLRSDVVEGNDYTFIPYELYKDLVQTYEQNGPEIIRKAIPQGE</sequence>
<dbReference type="Pfam" id="PF06337">
    <property type="entry name" value="DUSP"/>
    <property type="match status" value="1"/>
</dbReference>
<accession>A0A820EZZ5</accession>
<dbReference type="PROSITE" id="PS51283">
    <property type="entry name" value="DUSP"/>
    <property type="match status" value="1"/>
</dbReference>
<dbReference type="Proteomes" id="UP000663874">
    <property type="component" value="Unassembled WGS sequence"/>
</dbReference>
<dbReference type="InterPro" id="IPR035927">
    <property type="entry name" value="DUSP-like_sf"/>
</dbReference>
<protein>
    <recommendedName>
        <fullName evidence="1">DUSP domain-containing protein</fullName>
    </recommendedName>
</protein>
<dbReference type="SMART" id="SM00695">
    <property type="entry name" value="DUSP"/>
    <property type="match status" value="1"/>
</dbReference>
<feature type="non-terminal residue" evidence="2">
    <location>
        <position position="114"/>
    </location>
</feature>
<dbReference type="InterPro" id="IPR006615">
    <property type="entry name" value="Pept_C19_DUSP"/>
</dbReference>
<dbReference type="AlphaFoldDB" id="A0A820EZZ5"/>
<feature type="domain" description="DUSP" evidence="1">
    <location>
        <begin position="1"/>
        <end position="110"/>
    </location>
</feature>